<dbReference type="EMBL" id="CP035945">
    <property type="protein sequence ID" value="QBE95418.1"/>
    <property type="molecule type" value="Genomic_DNA"/>
</dbReference>
<dbReference type="RefSeq" id="WP_029471225.1">
    <property type="nucleotide sequence ID" value="NZ_CP035945.1"/>
</dbReference>
<gene>
    <name evidence="2" type="ORF">PMF13cell1_00939</name>
</gene>
<accession>A0A4V0Z735</accession>
<evidence type="ECO:0000313" key="3">
    <source>
        <dbReference type="Proteomes" id="UP000289794"/>
    </source>
</evidence>
<organism evidence="2 3">
    <name type="scientific">Blautia producta</name>
    <dbReference type="NCBI Taxonomy" id="33035"/>
    <lineage>
        <taxon>Bacteria</taxon>
        <taxon>Bacillati</taxon>
        <taxon>Bacillota</taxon>
        <taxon>Clostridia</taxon>
        <taxon>Lachnospirales</taxon>
        <taxon>Lachnospiraceae</taxon>
        <taxon>Blautia</taxon>
    </lineage>
</organism>
<keyword evidence="1" id="KW-0732">Signal</keyword>
<sequence length="185" mass="20613">MMWKKLKQHKAAAAAVTVTLCVTAAAGTIAVYGQNAAEKQVKEAAEEKLAQDETAVYIPWDEDTLYKEAVTDQNIVKQVCEKYGLDYDSVTMKDVTREMRNYEEALWLLNEMGEKPLLTEKGEGMDSLETYIGDIYAFNGGKQVIESYCEEHGLDAESAKIKDLTAEDLVTIGENAYNTSDHPKN</sequence>
<name>A0A4V0Z735_9FIRM</name>
<proteinExistence type="predicted"/>
<reference evidence="2 3" key="1">
    <citation type="submission" date="2019-01" db="EMBL/GenBank/DDBJ databases">
        <title>PMF-metabolizing Aryl O-demethylase.</title>
        <authorList>
            <person name="Kim M."/>
        </authorList>
    </citation>
    <scope>NUCLEOTIDE SEQUENCE [LARGE SCALE GENOMIC DNA]</scope>
    <source>
        <strain evidence="2 3">PMF1</strain>
    </source>
</reference>
<feature type="chain" id="PRO_5039642801" evidence="1">
    <location>
        <begin position="27"/>
        <end position="185"/>
    </location>
</feature>
<evidence type="ECO:0000256" key="1">
    <source>
        <dbReference type="SAM" id="SignalP"/>
    </source>
</evidence>
<dbReference type="KEGG" id="bpro:PMF13cell1_00939"/>
<dbReference type="AlphaFoldDB" id="A0A4V0Z735"/>
<evidence type="ECO:0000313" key="2">
    <source>
        <dbReference type="EMBL" id="QBE95418.1"/>
    </source>
</evidence>
<feature type="signal peptide" evidence="1">
    <location>
        <begin position="1"/>
        <end position="26"/>
    </location>
</feature>
<protein>
    <submittedName>
        <fullName evidence="2">Uncharacterized protein</fullName>
    </submittedName>
</protein>
<dbReference type="Proteomes" id="UP000289794">
    <property type="component" value="Chromosome"/>
</dbReference>